<protein>
    <submittedName>
        <fullName evidence="1">Uncharacterized protein</fullName>
    </submittedName>
</protein>
<dbReference type="EMBL" id="CP046640">
    <property type="protein sequence ID" value="QTL96842.1"/>
    <property type="molecule type" value="Genomic_DNA"/>
</dbReference>
<reference evidence="1" key="1">
    <citation type="submission" date="2019-12" db="EMBL/GenBank/DDBJ databases">
        <authorList>
            <person name="zhang j."/>
            <person name="sun C.M."/>
        </authorList>
    </citation>
    <scope>NUCLEOTIDE SEQUENCE</scope>
    <source>
        <strain evidence="1">NS-1</strain>
    </source>
</reference>
<dbReference type="Proteomes" id="UP000665020">
    <property type="component" value="Chromosome"/>
</dbReference>
<organism evidence="1 2">
    <name type="scientific">Iocasia fonsfrigidae</name>
    <dbReference type="NCBI Taxonomy" id="2682810"/>
    <lineage>
        <taxon>Bacteria</taxon>
        <taxon>Bacillati</taxon>
        <taxon>Bacillota</taxon>
        <taxon>Clostridia</taxon>
        <taxon>Halanaerobiales</taxon>
        <taxon>Halanaerobiaceae</taxon>
        <taxon>Iocasia</taxon>
    </lineage>
</organism>
<gene>
    <name evidence="1" type="ORF">GM661_02060</name>
</gene>
<dbReference type="KEGG" id="ifn:GM661_02060"/>
<evidence type="ECO:0000313" key="1">
    <source>
        <dbReference type="EMBL" id="QTL96842.1"/>
    </source>
</evidence>
<dbReference type="RefSeq" id="WP_230868525.1">
    <property type="nucleotide sequence ID" value="NZ_CP046640.1"/>
</dbReference>
<sequence>MFKKTILLIFIFFFITGLFTSRLEAVQETPGYIKAVDLAKNAVLINDSWYHLSDSSEVFRNGQESSLQAALPIEGSFFQWGKVELNNRGKVAKLQVYYQVYEGKITELSLSDRIIRLSIFKGDGLAPESEYFYWSNDIINKEMDLLKKGEHLVLIAAQNIVIHFPSL</sequence>
<dbReference type="AlphaFoldDB" id="A0A8A7KG42"/>
<name>A0A8A7KG42_9FIRM</name>
<evidence type="ECO:0000313" key="2">
    <source>
        <dbReference type="Proteomes" id="UP000665020"/>
    </source>
</evidence>
<proteinExistence type="predicted"/>
<accession>A0A8A7KG42</accession>
<keyword evidence="2" id="KW-1185">Reference proteome</keyword>